<evidence type="ECO:0000256" key="8">
    <source>
        <dbReference type="SAM" id="SignalP"/>
    </source>
</evidence>
<reference evidence="9 10" key="2">
    <citation type="submission" date="2020-04" db="EMBL/GenBank/DDBJ databases">
        <title>Complete genome sequence of Alteromonas pelagimontana 5.12T.</title>
        <authorList>
            <person name="Sinha R.K."/>
            <person name="Krishnan K.P."/>
            <person name="Kurian J.P."/>
        </authorList>
    </citation>
    <scope>NUCLEOTIDE SEQUENCE [LARGE SCALE GENOMIC DNA]</scope>
    <source>
        <strain evidence="9 10">5.12</strain>
    </source>
</reference>
<dbReference type="OrthoDB" id="19849at2"/>
<keyword evidence="3" id="KW-1134">Transmembrane beta strand</keyword>
<keyword evidence="7" id="KW-0998">Cell outer membrane</keyword>
<evidence type="ECO:0000256" key="1">
    <source>
        <dbReference type="ARBA" id="ARBA00004571"/>
    </source>
</evidence>
<keyword evidence="6" id="KW-0472">Membrane</keyword>
<reference evidence="10" key="1">
    <citation type="submission" date="2014-12" db="EMBL/GenBank/DDBJ databases">
        <title>Complete genome sequence of a multi-drug resistant Klebsiella pneumoniae.</title>
        <authorList>
            <person name="Hua X."/>
            <person name="Chen Q."/>
            <person name="Li X."/>
            <person name="Feng Y."/>
            <person name="Ruan Z."/>
            <person name="Yu Y."/>
        </authorList>
    </citation>
    <scope>NUCLEOTIDE SEQUENCE [LARGE SCALE GENOMIC DNA]</scope>
    <source>
        <strain evidence="10">5.12</strain>
    </source>
</reference>
<evidence type="ECO:0000256" key="4">
    <source>
        <dbReference type="ARBA" id="ARBA00022692"/>
    </source>
</evidence>
<evidence type="ECO:0000256" key="6">
    <source>
        <dbReference type="ARBA" id="ARBA00023136"/>
    </source>
</evidence>
<protein>
    <submittedName>
        <fullName evidence="9">Long-chain fatty acid transporter</fullName>
    </submittedName>
</protein>
<comment type="subcellular location">
    <subcellularLocation>
        <location evidence="1">Cell outer membrane</location>
        <topology evidence="1">Multi-pass membrane protein</topology>
    </subcellularLocation>
</comment>
<evidence type="ECO:0000313" key="9">
    <source>
        <dbReference type="EMBL" id="QJR80727.1"/>
    </source>
</evidence>
<evidence type="ECO:0000256" key="3">
    <source>
        <dbReference type="ARBA" id="ARBA00022452"/>
    </source>
</evidence>
<dbReference type="PANTHER" id="PTHR35093:SF8">
    <property type="entry name" value="OUTER MEMBRANE PROTEIN NMB0088-RELATED"/>
    <property type="match status" value="1"/>
</dbReference>
<keyword evidence="5 8" id="KW-0732">Signal</keyword>
<name>A0A6M4MCG2_9ALTE</name>
<dbReference type="KEGG" id="apel:CA267_008010"/>
<feature type="signal peptide" evidence="8">
    <location>
        <begin position="1"/>
        <end position="25"/>
    </location>
</feature>
<evidence type="ECO:0000313" key="10">
    <source>
        <dbReference type="Proteomes" id="UP000219285"/>
    </source>
</evidence>
<dbReference type="EMBL" id="CP052766">
    <property type="protein sequence ID" value="QJR80727.1"/>
    <property type="molecule type" value="Genomic_DNA"/>
</dbReference>
<gene>
    <name evidence="9" type="ORF">CA267_008010</name>
</gene>
<dbReference type="InterPro" id="IPR005017">
    <property type="entry name" value="OMPP1/FadL/TodX"/>
</dbReference>
<dbReference type="GO" id="GO:0009279">
    <property type="term" value="C:cell outer membrane"/>
    <property type="evidence" value="ECO:0007669"/>
    <property type="project" value="UniProtKB-SubCell"/>
</dbReference>
<sequence length="427" mass="45393">MNKIKFLPACLCLTLSTAVSHQAMAAGFQVNEHSANGLGRAFAGQAAMPENASVLATNPAAITVFDAPSFSAGINYIDPNVDIDGELVSTLGGTSIPMSANENDIADSAVIPSFFYAQPINEKVSVGLGIFSSYGLSTDYSDDFNALHFADNAEITTITMNPTVAYKVTDTISLGLGLSVTYADAEIGTSTPKAVAALTQGAIPANATIVNLQGDDLGYGWNVGAFWQATSTTNVALSYRAETELNLSGEINSDLEPTYNQGGKLALNLASITELAVNQIINDQWSVQASVNFTDWSTFDKLEANLADGTDLLLKQEDFEDTWRASIGATYQYNDQITLRAGYAYDDGAVSYAHRSLSIPDTDRQWFTVGATYAVTASTSVDFGYAYLKGREANVNQQRGLGPIVSNLTATENASANILSVQVNTQF</sequence>
<evidence type="ECO:0000256" key="7">
    <source>
        <dbReference type="ARBA" id="ARBA00023237"/>
    </source>
</evidence>
<dbReference type="Proteomes" id="UP000219285">
    <property type="component" value="Chromosome"/>
</dbReference>
<dbReference type="RefSeq" id="WP_075607973.1">
    <property type="nucleotide sequence ID" value="NZ_CP052766.1"/>
</dbReference>
<keyword evidence="4" id="KW-0812">Transmembrane</keyword>
<dbReference type="PANTHER" id="PTHR35093">
    <property type="entry name" value="OUTER MEMBRANE PROTEIN NMB0088-RELATED"/>
    <property type="match status" value="1"/>
</dbReference>
<comment type="similarity">
    <text evidence="2">Belongs to the OmpP1/FadL family.</text>
</comment>
<keyword evidence="10" id="KW-1185">Reference proteome</keyword>
<organism evidence="9 10">
    <name type="scientific">Alteromonas pelagimontana</name>
    <dbReference type="NCBI Taxonomy" id="1858656"/>
    <lineage>
        <taxon>Bacteria</taxon>
        <taxon>Pseudomonadati</taxon>
        <taxon>Pseudomonadota</taxon>
        <taxon>Gammaproteobacteria</taxon>
        <taxon>Alteromonadales</taxon>
        <taxon>Alteromonadaceae</taxon>
        <taxon>Alteromonas/Salinimonas group</taxon>
        <taxon>Alteromonas</taxon>
    </lineage>
</organism>
<accession>A0A6M4MCG2</accession>
<dbReference type="SUPFAM" id="SSF56935">
    <property type="entry name" value="Porins"/>
    <property type="match status" value="1"/>
</dbReference>
<proteinExistence type="inferred from homology"/>
<evidence type="ECO:0000256" key="2">
    <source>
        <dbReference type="ARBA" id="ARBA00008163"/>
    </source>
</evidence>
<evidence type="ECO:0000256" key="5">
    <source>
        <dbReference type="ARBA" id="ARBA00022729"/>
    </source>
</evidence>
<feature type="chain" id="PRO_5028808583" evidence="8">
    <location>
        <begin position="26"/>
        <end position="427"/>
    </location>
</feature>
<dbReference type="Pfam" id="PF03349">
    <property type="entry name" value="Toluene_X"/>
    <property type="match status" value="1"/>
</dbReference>
<dbReference type="GO" id="GO:0015483">
    <property type="term" value="F:long-chain fatty acid transporting porin activity"/>
    <property type="evidence" value="ECO:0007669"/>
    <property type="project" value="TreeGrafter"/>
</dbReference>
<dbReference type="AlphaFoldDB" id="A0A6M4MCG2"/>
<dbReference type="Gene3D" id="2.40.160.60">
    <property type="entry name" value="Outer membrane protein transport protein (OMPP1/FadL/TodX)"/>
    <property type="match status" value="1"/>
</dbReference>